<proteinExistence type="predicted"/>
<accession>A0A6L6XW98</accession>
<dbReference type="RefSeq" id="WP_157344209.1">
    <property type="nucleotide sequence ID" value="NZ_WSEK01000004.1"/>
</dbReference>
<reference evidence="1 2" key="1">
    <citation type="submission" date="2019-12" db="EMBL/GenBank/DDBJ databases">
        <authorList>
            <person name="Huq M.A."/>
        </authorList>
    </citation>
    <scope>NUCLEOTIDE SEQUENCE [LARGE SCALE GENOMIC DNA]</scope>
    <source>
        <strain evidence="1 2">MAH-18</strain>
    </source>
</reference>
<dbReference type="Proteomes" id="UP000473525">
    <property type="component" value="Unassembled WGS sequence"/>
</dbReference>
<comment type="caution">
    <text evidence="1">The sequence shown here is derived from an EMBL/GenBank/DDBJ whole genome shotgun (WGS) entry which is preliminary data.</text>
</comment>
<dbReference type="EMBL" id="WSEK01000004">
    <property type="protein sequence ID" value="MVQ50987.1"/>
    <property type="molecule type" value="Genomic_DNA"/>
</dbReference>
<protein>
    <submittedName>
        <fullName evidence="1">Uncharacterized protein</fullName>
    </submittedName>
</protein>
<dbReference type="AlphaFoldDB" id="A0A6L6XW98"/>
<gene>
    <name evidence="1" type="ORF">GON03_17510</name>
</gene>
<dbReference type="Gene3D" id="1.10.1510.10">
    <property type="entry name" value="Uncharacterised protein YqeY/AIM41 PF09424, N-terminal domain"/>
    <property type="match status" value="1"/>
</dbReference>
<evidence type="ECO:0000313" key="1">
    <source>
        <dbReference type="EMBL" id="MVQ50987.1"/>
    </source>
</evidence>
<keyword evidence="2" id="KW-1185">Reference proteome</keyword>
<name>A0A6L6XW98_9ACTN</name>
<dbReference type="InterPro" id="IPR042184">
    <property type="entry name" value="YqeY/Aim41_N"/>
</dbReference>
<sequence length="65" mass="7266">MRARLRASALRDVTKRELDEHDTLVVLTAERDERLASADILGARGSTDEADDLRAEAALIDRYLV</sequence>
<evidence type="ECO:0000313" key="2">
    <source>
        <dbReference type="Proteomes" id="UP000473525"/>
    </source>
</evidence>
<organism evidence="1 2">
    <name type="scientific">Nocardioides agri</name>
    <dbReference type="NCBI Taxonomy" id="2682843"/>
    <lineage>
        <taxon>Bacteria</taxon>
        <taxon>Bacillati</taxon>
        <taxon>Actinomycetota</taxon>
        <taxon>Actinomycetes</taxon>
        <taxon>Propionibacteriales</taxon>
        <taxon>Nocardioidaceae</taxon>
        <taxon>Nocardioides</taxon>
    </lineage>
</organism>